<evidence type="ECO:0000313" key="5">
    <source>
        <dbReference type="Proteomes" id="UP000291469"/>
    </source>
</evidence>
<dbReference type="InterPro" id="IPR009057">
    <property type="entry name" value="Homeodomain-like_sf"/>
</dbReference>
<evidence type="ECO:0000256" key="2">
    <source>
        <dbReference type="PROSITE-ProRule" id="PRU00335"/>
    </source>
</evidence>
<keyword evidence="1 2" id="KW-0238">DNA-binding</keyword>
<evidence type="ECO:0000259" key="3">
    <source>
        <dbReference type="PROSITE" id="PS50977"/>
    </source>
</evidence>
<dbReference type="KEGG" id="erz:ER308_06545"/>
<dbReference type="PROSITE" id="PS50977">
    <property type="entry name" value="HTH_TETR_2"/>
    <property type="match status" value="1"/>
</dbReference>
<protein>
    <submittedName>
        <fullName evidence="4">TetR/AcrR family transcriptional regulator</fullName>
    </submittedName>
</protein>
<gene>
    <name evidence="4" type="ORF">ER308_06545</name>
</gene>
<dbReference type="InterPro" id="IPR036271">
    <property type="entry name" value="Tet_transcr_reg_TetR-rel_C_sf"/>
</dbReference>
<accession>A0A411YDJ3</accession>
<dbReference type="GO" id="GO:0003700">
    <property type="term" value="F:DNA-binding transcription factor activity"/>
    <property type="evidence" value="ECO:0007669"/>
    <property type="project" value="TreeGrafter"/>
</dbReference>
<feature type="DNA-binding region" description="H-T-H motif" evidence="2">
    <location>
        <begin position="37"/>
        <end position="56"/>
    </location>
</feature>
<feature type="domain" description="HTH tetR-type" evidence="3">
    <location>
        <begin position="14"/>
        <end position="74"/>
    </location>
</feature>
<keyword evidence="5" id="KW-1185">Reference proteome</keyword>
<dbReference type="InterPro" id="IPR041490">
    <property type="entry name" value="KstR2_TetR_C"/>
</dbReference>
<organism evidence="4 5">
    <name type="scientific">Egibacter rhizosphaerae</name>
    <dbReference type="NCBI Taxonomy" id="1670831"/>
    <lineage>
        <taxon>Bacteria</taxon>
        <taxon>Bacillati</taxon>
        <taxon>Actinomycetota</taxon>
        <taxon>Nitriliruptoria</taxon>
        <taxon>Egibacterales</taxon>
        <taxon>Egibacteraceae</taxon>
        <taxon>Egibacter</taxon>
    </lineage>
</organism>
<dbReference type="EMBL" id="CP036402">
    <property type="protein sequence ID" value="QBI19232.1"/>
    <property type="molecule type" value="Genomic_DNA"/>
</dbReference>
<dbReference type="PRINTS" id="PR00455">
    <property type="entry name" value="HTHTETR"/>
</dbReference>
<dbReference type="Pfam" id="PF00440">
    <property type="entry name" value="TetR_N"/>
    <property type="match status" value="1"/>
</dbReference>
<dbReference type="InterPro" id="IPR050109">
    <property type="entry name" value="HTH-type_TetR-like_transc_reg"/>
</dbReference>
<reference evidence="4 5" key="1">
    <citation type="submission" date="2019-01" db="EMBL/GenBank/DDBJ databases">
        <title>Egibacter rhizosphaerae EGI 80759T.</title>
        <authorList>
            <person name="Chen D.-D."/>
            <person name="Tian Y."/>
            <person name="Jiao J.-Y."/>
            <person name="Zhang X.-T."/>
            <person name="Zhang Y.-G."/>
            <person name="Zhang Y."/>
            <person name="Xiao M."/>
            <person name="Shu W.-S."/>
            <person name="Li W.-J."/>
        </authorList>
    </citation>
    <scope>NUCLEOTIDE SEQUENCE [LARGE SCALE GENOMIC DNA]</scope>
    <source>
        <strain evidence="4 5">EGI 80759</strain>
    </source>
</reference>
<dbReference type="SUPFAM" id="SSF48498">
    <property type="entry name" value="Tetracyclin repressor-like, C-terminal domain"/>
    <property type="match status" value="1"/>
</dbReference>
<evidence type="ECO:0000256" key="1">
    <source>
        <dbReference type="ARBA" id="ARBA00023125"/>
    </source>
</evidence>
<dbReference type="Gene3D" id="1.10.357.10">
    <property type="entry name" value="Tetracycline Repressor, domain 2"/>
    <property type="match status" value="1"/>
</dbReference>
<proteinExistence type="predicted"/>
<dbReference type="GO" id="GO:0000976">
    <property type="term" value="F:transcription cis-regulatory region binding"/>
    <property type="evidence" value="ECO:0007669"/>
    <property type="project" value="TreeGrafter"/>
</dbReference>
<sequence length="217" mass="22667">MPYRRTAAVADRLERTRAAIHDAALTLVSEGGWSAVRVTAIADRAGVATGTVYRHVPDKDALCVEVFRQAADRELARVVAAAHQPGRSTERIARALRTFAERALRAPTLASALLADAAPPAVEAERRAYRQGHRDVFAQAIADGVGDGELGPCDPDIVAAALVGAMGEALLGPLAAVRADDPVPGVDELTSVCLRALPPIERAPSDEPTVPSTTASA</sequence>
<dbReference type="OrthoDB" id="63332at2"/>
<name>A0A411YDJ3_9ACTN</name>
<dbReference type="Proteomes" id="UP000291469">
    <property type="component" value="Chromosome"/>
</dbReference>
<dbReference type="PANTHER" id="PTHR30055">
    <property type="entry name" value="HTH-TYPE TRANSCRIPTIONAL REGULATOR RUTR"/>
    <property type="match status" value="1"/>
</dbReference>
<dbReference type="RefSeq" id="WP_131154229.1">
    <property type="nucleotide sequence ID" value="NZ_CP036402.1"/>
</dbReference>
<dbReference type="InterPro" id="IPR001647">
    <property type="entry name" value="HTH_TetR"/>
</dbReference>
<dbReference type="Gene3D" id="1.10.10.60">
    <property type="entry name" value="Homeodomain-like"/>
    <property type="match status" value="1"/>
</dbReference>
<dbReference type="PANTHER" id="PTHR30055:SF226">
    <property type="entry name" value="HTH-TYPE TRANSCRIPTIONAL REGULATOR PKSA"/>
    <property type="match status" value="1"/>
</dbReference>
<dbReference type="AlphaFoldDB" id="A0A411YDJ3"/>
<evidence type="ECO:0000313" key="4">
    <source>
        <dbReference type="EMBL" id="QBI19232.1"/>
    </source>
</evidence>
<dbReference type="Pfam" id="PF17932">
    <property type="entry name" value="TetR_C_24"/>
    <property type="match status" value="1"/>
</dbReference>
<dbReference type="SUPFAM" id="SSF46689">
    <property type="entry name" value="Homeodomain-like"/>
    <property type="match status" value="1"/>
</dbReference>